<accession>A0A356LD80</accession>
<dbReference type="InterPro" id="IPR045851">
    <property type="entry name" value="AMP-bd_C_sf"/>
</dbReference>
<gene>
    <name evidence="6" type="ORF">DD666_06015</name>
</gene>
<dbReference type="PROSITE" id="PS00455">
    <property type="entry name" value="AMP_BINDING"/>
    <property type="match status" value="1"/>
</dbReference>
<dbReference type="InterPro" id="IPR042099">
    <property type="entry name" value="ANL_N_sf"/>
</dbReference>
<name>A0A356LD80_9BURK</name>
<reference evidence="6 7" key="1">
    <citation type="journal article" date="2018" name="Nat. Biotechnol.">
        <title>A standardized bacterial taxonomy based on genome phylogeny substantially revises the tree of life.</title>
        <authorList>
            <person name="Parks D.H."/>
            <person name="Chuvochina M."/>
            <person name="Waite D.W."/>
            <person name="Rinke C."/>
            <person name="Skarshewski A."/>
            <person name="Chaumeil P.A."/>
            <person name="Hugenholtz P."/>
        </authorList>
    </citation>
    <scope>NUCLEOTIDE SEQUENCE [LARGE SCALE GENOMIC DNA]</scope>
    <source>
        <strain evidence="6">UBA10707</strain>
    </source>
</reference>
<evidence type="ECO:0000256" key="2">
    <source>
        <dbReference type="ARBA" id="ARBA00022598"/>
    </source>
</evidence>
<dbReference type="Pfam" id="PF13193">
    <property type="entry name" value="AMP-binding_C"/>
    <property type="match status" value="1"/>
</dbReference>
<dbReference type="Gene3D" id="3.40.50.12780">
    <property type="entry name" value="N-terminal domain of ligase-like"/>
    <property type="match status" value="1"/>
</dbReference>
<dbReference type="PANTHER" id="PTHR43201">
    <property type="entry name" value="ACYL-COA SYNTHETASE"/>
    <property type="match status" value="1"/>
</dbReference>
<comment type="caution">
    <text evidence="6">The sequence shown here is derived from an EMBL/GenBank/DDBJ whole genome shotgun (WGS) entry which is preliminary data.</text>
</comment>
<feature type="domain" description="AMP-binding enzyme C-terminal" evidence="5">
    <location>
        <begin position="447"/>
        <end position="528"/>
    </location>
</feature>
<feature type="region of interest" description="Disordered" evidence="3">
    <location>
        <begin position="149"/>
        <end position="178"/>
    </location>
</feature>
<evidence type="ECO:0000259" key="4">
    <source>
        <dbReference type="Pfam" id="PF00501"/>
    </source>
</evidence>
<dbReference type="AlphaFoldDB" id="A0A356LD80"/>
<dbReference type="SUPFAM" id="SSF56801">
    <property type="entry name" value="Acetyl-CoA synthetase-like"/>
    <property type="match status" value="1"/>
</dbReference>
<dbReference type="InterPro" id="IPR020845">
    <property type="entry name" value="AMP-binding_CS"/>
</dbReference>
<dbReference type="Gene3D" id="3.30.300.30">
    <property type="match status" value="1"/>
</dbReference>
<dbReference type="InterPro" id="IPR000873">
    <property type="entry name" value="AMP-dep_synth/lig_dom"/>
</dbReference>
<evidence type="ECO:0000256" key="3">
    <source>
        <dbReference type="SAM" id="MobiDB-lite"/>
    </source>
</evidence>
<protein>
    <submittedName>
        <fullName evidence="6">ATP-dependent acyl-CoA ligase</fullName>
    </submittedName>
</protein>
<dbReference type="Proteomes" id="UP000264036">
    <property type="component" value="Unassembled WGS sequence"/>
</dbReference>
<evidence type="ECO:0000313" key="6">
    <source>
        <dbReference type="EMBL" id="HBP28956.1"/>
    </source>
</evidence>
<feature type="compositionally biased region" description="Basic and acidic residues" evidence="3">
    <location>
        <begin position="163"/>
        <end position="177"/>
    </location>
</feature>
<dbReference type="GO" id="GO:0031956">
    <property type="term" value="F:medium-chain fatty acid-CoA ligase activity"/>
    <property type="evidence" value="ECO:0007669"/>
    <property type="project" value="TreeGrafter"/>
</dbReference>
<dbReference type="InterPro" id="IPR025110">
    <property type="entry name" value="AMP-bd_C"/>
</dbReference>
<dbReference type="EMBL" id="DOEK01000009">
    <property type="protein sequence ID" value="HBP28956.1"/>
    <property type="molecule type" value="Genomic_DNA"/>
</dbReference>
<evidence type="ECO:0000259" key="5">
    <source>
        <dbReference type="Pfam" id="PF13193"/>
    </source>
</evidence>
<evidence type="ECO:0000313" key="7">
    <source>
        <dbReference type="Proteomes" id="UP000264036"/>
    </source>
</evidence>
<proteinExistence type="inferred from homology"/>
<dbReference type="PANTHER" id="PTHR43201:SF5">
    <property type="entry name" value="MEDIUM-CHAIN ACYL-COA LIGASE ACSF2, MITOCHONDRIAL"/>
    <property type="match status" value="1"/>
</dbReference>
<sequence>MQPLAAFSCLCERAVIPQTAQTVYDAFALTAQANPDKPFLMVLPETARKYGTGAGQFSYGEVLTQVHQWRDAYCSAGYAAGDRVALLLENRLSFFLHWFALNALGVSVVPVNADLRLAELQYLISHSEVSLVVAIESHHGLMREASAAAGMSVPVKSPQDLPPARRNDKRDNRKPGQDTECALLYTSGTTGQPKGCVLSNQYFLHAGQWYARAGGLASIRVGQERMLTPLPLVHMNAMAYSVMSMVLTAGCLILLDRFHPRSWWSSVRASGATIVHYLGVMPAILDKLPACPQDRDHCVRFGFGAGVDKKLHADFEQRFGFPLLEAWAMTETGAGAVIMANREPRFVGTSCIGIEGKDVRVSIVDEQGREVRAGEQGELWVCHAGANPRFGFFSHYLKDTAATEAAWQEDWFKTGDIVRRNEDGYLVFVDRKKNVIRRSGENIAAVEVEGALARHPMVQAVSVAAVPDEVRGDEVLACIVLSSSVSDRDDPVALAGELVTWSLSQLAYYKVPGYVSFVSELPLTATNKIQRGALSKLAFELICSGQAINTCHLKKPGGRA</sequence>
<evidence type="ECO:0000256" key="1">
    <source>
        <dbReference type="ARBA" id="ARBA00006432"/>
    </source>
</evidence>
<dbReference type="GO" id="GO:0006631">
    <property type="term" value="P:fatty acid metabolic process"/>
    <property type="evidence" value="ECO:0007669"/>
    <property type="project" value="TreeGrafter"/>
</dbReference>
<dbReference type="Pfam" id="PF00501">
    <property type="entry name" value="AMP-binding"/>
    <property type="match status" value="1"/>
</dbReference>
<feature type="domain" description="AMP-dependent synthetase/ligase" evidence="4">
    <location>
        <begin position="30"/>
        <end position="381"/>
    </location>
</feature>
<organism evidence="6 7">
    <name type="scientific">Advenella kashmirensis</name>
    <dbReference type="NCBI Taxonomy" id="310575"/>
    <lineage>
        <taxon>Bacteria</taxon>
        <taxon>Pseudomonadati</taxon>
        <taxon>Pseudomonadota</taxon>
        <taxon>Betaproteobacteria</taxon>
        <taxon>Burkholderiales</taxon>
        <taxon>Alcaligenaceae</taxon>
    </lineage>
</organism>
<keyword evidence="2 6" id="KW-0436">Ligase</keyword>
<comment type="similarity">
    <text evidence="1">Belongs to the ATP-dependent AMP-binding enzyme family.</text>
</comment>